<evidence type="ECO:0000259" key="5">
    <source>
        <dbReference type="PROSITE" id="PS51077"/>
    </source>
</evidence>
<dbReference type="InterPro" id="IPR029016">
    <property type="entry name" value="GAF-like_dom_sf"/>
</dbReference>
<organism evidence="7 8">
    <name type="scientific">Pigmentiphaga humi</name>
    <dbReference type="NCBI Taxonomy" id="2478468"/>
    <lineage>
        <taxon>Bacteria</taxon>
        <taxon>Pseudomonadati</taxon>
        <taxon>Pseudomonadota</taxon>
        <taxon>Betaproteobacteria</taxon>
        <taxon>Burkholderiales</taxon>
        <taxon>Alcaligenaceae</taxon>
        <taxon>Pigmentiphaga</taxon>
    </lineage>
</organism>
<dbReference type="NCBIfam" id="TIGR02431">
    <property type="entry name" value="pcaR_pcaU"/>
    <property type="match status" value="1"/>
</dbReference>
<gene>
    <name evidence="7" type="primary">pcaR_1</name>
    <name evidence="7" type="ORF">PIGHUM_00203</name>
</gene>
<dbReference type="FunFam" id="1.10.10.10:FF:000056">
    <property type="entry name" value="IclR family transcriptional regulator"/>
    <property type="match status" value="1"/>
</dbReference>
<dbReference type="PROSITE" id="PS51078">
    <property type="entry name" value="ICLR_ED"/>
    <property type="match status" value="1"/>
</dbReference>
<dbReference type="PROSITE" id="PS51077">
    <property type="entry name" value="HTH_ICLR"/>
    <property type="match status" value="1"/>
</dbReference>
<proteinExistence type="predicted"/>
<evidence type="ECO:0000256" key="3">
    <source>
        <dbReference type="ARBA" id="ARBA00023163"/>
    </source>
</evidence>
<dbReference type="PANTHER" id="PTHR30136:SF34">
    <property type="entry name" value="TRANSCRIPTIONAL REGULATOR"/>
    <property type="match status" value="1"/>
</dbReference>
<evidence type="ECO:0000256" key="4">
    <source>
        <dbReference type="SAM" id="MobiDB-lite"/>
    </source>
</evidence>
<reference evidence="7 8" key="1">
    <citation type="submission" date="2018-10" db="EMBL/GenBank/DDBJ databases">
        <authorList>
            <person name="Criscuolo A."/>
        </authorList>
    </citation>
    <scope>NUCLEOTIDE SEQUENCE [LARGE SCALE GENOMIC DNA]</scope>
    <source>
        <strain evidence="7">DnA1</strain>
    </source>
</reference>
<dbReference type="InterPro" id="IPR012794">
    <property type="entry name" value="PcaR_PcaU"/>
</dbReference>
<dbReference type="GO" id="GO:0045893">
    <property type="term" value="P:positive regulation of DNA-templated transcription"/>
    <property type="evidence" value="ECO:0007669"/>
    <property type="project" value="InterPro"/>
</dbReference>
<dbReference type="EMBL" id="UWPJ01000005">
    <property type="protein sequence ID" value="VCU68153.1"/>
    <property type="molecule type" value="Genomic_DNA"/>
</dbReference>
<dbReference type="Gene3D" id="3.30.450.40">
    <property type="match status" value="1"/>
</dbReference>
<evidence type="ECO:0000313" key="8">
    <source>
        <dbReference type="Proteomes" id="UP000277294"/>
    </source>
</evidence>
<protein>
    <submittedName>
        <fullName evidence="7">Pca regulon regulatory protein</fullName>
    </submittedName>
</protein>
<dbReference type="GO" id="GO:0003700">
    <property type="term" value="F:DNA-binding transcription factor activity"/>
    <property type="evidence" value="ECO:0007669"/>
    <property type="project" value="TreeGrafter"/>
</dbReference>
<accession>A0A3P4AVX1</accession>
<dbReference type="Pfam" id="PF01614">
    <property type="entry name" value="IclR_C"/>
    <property type="match status" value="1"/>
</dbReference>
<dbReference type="GO" id="GO:0045892">
    <property type="term" value="P:negative regulation of DNA-templated transcription"/>
    <property type="evidence" value="ECO:0007669"/>
    <property type="project" value="TreeGrafter"/>
</dbReference>
<dbReference type="InterPro" id="IPR005471">
    <property type="entry name" value="Tscrpt_reg_IclR_N"/>
</dbReference>
<keyword evidence="2" id="KW-0238">DNA-binding</keyword>
<dbReference type="GO" id="GO:0003677">
    <property type="term" value="F:DNA binding"/>
    <property type="evidence" value="ECO:0007669"/>
    <property type="project" value="UniProtKB-KW"/>
</dbReference>
<sequence length="286" mass="30505">MTQAPTAGARPAGTAAAGHPPARAGADEAAGAVKPGDAYVQSFARGLAVIRAFNADRPAMTLTEVAEAAGLTRAGARRILLTLVQLGYVAAEGRLFRLTPRILELGFAYLTSMPFWDLAEPIMEDLANEAHQSCSATVLDGTDIVYVLRIPTGRIMSINLGIGSRLPAYCSAMGRVLLAGLADAEIDAVLARSELRAHTPLTVTDPVQLKRIVLQVREQGWSLVDRELETGLVAIAAPIRDRSGRTVAALNLSGQAHRVTAAQMQQELLPLLCRAAERINDLMRRV</sequence>
<dbReference type="SUPFAM" id="SSF46785">
    <property type="entry name" value="Winged helix' DNA-binding domain"/>
    <property type="match status" value="1"/>
</dbReference>
<dbReference type="AlphaFoldDB" id="A0A3P4AVX1"/>
<dbReference type="InterPro" id="IPR036390">
    <property type="entry name" value="WH_DNA-bd_sf"/>
</dbReference>
<dbReference type="GO" id="GO:0046278">
    <property type="term" value="P:3,4-dihydroxybenzoate metabolic process"/>
    <property type="evidence" value="ECO:0007669"/>
    <property type="project" value="InterPro"/>
</dbReference>
<dbReference type="Gene3D" id="1.10.10.10">
    <property type="entry name" value="Winged helix-like DNA-binding domain superfamily/Winged helix DNA-binding domain"/>
    <property type="match status" value="1"/>
</dbReference>
<evidence type="ECO:0000259" key="6">
    <source>
        <dbReference type="PROSITE" id="PS51078"/>
    </source>
</evidence>
<dbReference type="InterPro" id="IPR014757">
    <property type="entry name" value="Tscrpt_reg_IclR_C"/>
</dbReference>
<feature type="domain" description="HTH iclR-type" evidence="5">
    <location>
        <begin position="40"/>
        <end position="100"/>
    </location>
</feature>
<keyword evidence="1" id="KW-0805">Transcription regulation</keyword>
<keyword evidence="8" id="KW-1185">Reference proteome</keyword>
<keyword evidence="3" id="KW-0804">Transcription</keyword>
<dbReference type="PANTHER" id="PTHR30136">
    <property type="entry name" value="HELIX-TURN-HELIX TRANSCRIPTIONAL REGULATOR, ICLR FAMILY"/>
    <property type="match status" value="1"/>
</dbReference>
<dbReference type="InterPro" id="IPR050707">
    <property type="entry name" value="HTH_MetabolicPath_Reg"/>
</dbReference>
<evidence type="ECO:0000256" key="1">
    <source>
        <dbReference type="ARBA" id="ARBA00023015"/>
    </source>
</evidence>
<evidence type="ECO:0000313" key="7">
    <source>
        <dbReference type="EMBL" id="VCU68153.1"/>
    </source>
</evidence>
<feature type="region of interest" description="Disordered" evidence="4">
    <location>
        <begin position="1"/>
        <end position="28"/>
    </location>
</feature>
<name>A0A3P4AVX1_9BURK</name>
<dbReference type="Pfam" id="PF09339">
    <property type="entry name" value="HTH_IclR"/>
    <property type="match status" value="1"/>
</dbReference>
<dbReference type="SUPFAM" id="SSF55781">
    <property type="entry name" value="GAF domain-like"/>
    <property type="match status" value="1"/>
</dbReference>
<dbReference type="OrthoDB" id="9807558at2"/>
<dbReference type="InterPro" id="IPR036388">
    <property type="entry name" value="WH-like_DNA-bd_sf"/>
</dbReference>
<feature type="domain" description="IclR-ED" evidence="6">
    <location>
        <begin position="101"/>
        <end position="285"/>
    </location>
</feature>
<evidence type="ECO:0000256" key="2">
    <source>
        <dbReference type="ARBA" id="ARBA00023125"/>
    </source>
</evidence>
<dbReference type="Proteomes" id="UP000277294">
    <property type="component" value="Unassembled WGS sequence"/>
</dbReference>
<dbReference type="RefSeq" id="WP_124077390.1">
    <property type="nucleotide sequence ID" value="NZ_UWPJ01000005.1"/>
</dbReference>
<dbReference type="SMART" id="SM00346">
    <property type="entry name" value="HTH_ICLR"/>
    <property type="match status" value="1"/>
</dbReference>